<dbReference type="Gene3D" id="3.30.700.10">
    <property type="entry name" value="Glycoprotein, Type 4 Pilin"/>
    <property type="match status" value="1"/>
</dbReference>
<sequence>MKRQGGFTLIELVVVIVILGILAVTAAPRFLNLQTDARQASLEGLRGAMQGASGIVYAKSAIEGYESVATATDRTIDGKTVNIAWGYPTATSTGIEAVVTGLDDDEQWVEVASSGITGGVATNFIYYTLASLTLPTTGTLDNCYVSYSLVPAGTVAQEPTIVVEECD</sequence>
<gene>
    <name evidence="2" type="ORF">PGX00_03875</name>
</gene>
<keyword evidence="3" id="KW-1185">Reference proteome</keyword>
<dbReference type="InterPro" id="IPR012902">
    <property type="entry name" value="N_methyl_site"/>
</dbReference>
<feature type="transmembrane region" description="Helical" evidence="1">
    <location>
        <begin position="12"/>
        <end position="31"/>
    </location>
</feature>
<comment type="caution">
    <text evidence="2">The sequence shown here is derived from an EMBL/GenBank/DDBJ whole genome shotgun (WGS) entry which is preliminary data.</text>
</comment>
<reference evidence="2 3" key="1">
    <citation type="submission" date="2023-01" db="EMBL/GenBank/DDBJ databases">
        <title>Vibrio sp. KJ40-1 sp.nov, isolated from marine algae.</title>
        <authorList>
            <person name="Butt M."/>
            <person name="Kim J.M.J."/>
            <person name="Jeon C.O.C."/>
        </authorList>
    </citation>
    <scope>NUCLEOTIDE SEQUENCE [LARGE SCALE GENOMIC DNA]</scope>
    <source>
        <strain evidence="2 3">KJ40-1</strain>
    </source>
</reference>
<accession>A0ABT4YMU3</accession>
<protein>
    <submittedName>
        <fullName evidence="2">Type II secretion system protein</fullName>
    </submittedName>
</protein>
<dbReference type="RefSeq" id="WP_272133041.1">
    <property type="nucleotide sequence ID" value="NZ_JAQLOI010000001.1"/>
</dbReference>
<dbReference type="Pfam" id="PF07963">
    <property type="entry name" value="N_methyl"/>
    <property type="match status" value="1"/>
</dbReference>
<dbReference type="EMBL" id="JAQLOI010000001">
    <property type="protein sequence ID" value="MDB1122872.1"/>
    <property type="molecule type" value="Genomic_DNA"/>
</dbReference>
<proteinExistence type="predicted"/>
<keyword evidence="1" id="KW-0472">Membrane</keyword>
<evidence type="ECO:0000313" key="3">
    <source>
        <dbReference type="Proteomes" id="UP001210678"/>
    </source>
</evidence>
<name>A0ABT4YMU3_9VIBR</name>
<organism evidence="2 3">
    <name type="scientific">Vibrio algarum</name>
    <dbReference type="NCBI Taxonomy" id="3020714"/>
    <lineage>
        <taxon>Bacteria</taxon>
        <taxon>Pseudomonadati</taxon>
        <taxon>Pseudomonadota</taxon>
        <taxon>Gammaproteobacteria</taxon>
        <taxon>Vibrionales</taxon>
        <taxon>Vibrionaceae</taxon>
        <taxon>Vibrio</taxon>
    </lineage>
</organism>
<dbReference type="SUPFAM" id="SSF54523">
    <property type="entry name" value="Pili subunits"/>
    <property type="match status" value="1"/>
</dbReference>
<evidence type="ECO:0000256" key="1">
    <source>
        <dbReference type="SAM" id="Phobius"/>
    </source>
</evidence>
<dbReference type="PROSITE" id="PS00409">
    <property type="entry name" value="PROKAR_NTER_METHYL"/>
    <property type="match status" value="1"/>
</dbReference>
<dbReference type="InterPro" id="IPR045584">
    <property type="entry name" value="Pilin-like"/>
</dbReference>
<dbReference type="Proteomes" id="UP001210678">
    <property type="component" value="Unassembled WGS sequence"/>
</dbReference>
<keyword evidence="1" id="KW-1133">Transmembrane helix</keyword>
<dbReference type="NCBIfam" id="TIGR02532">
    <property type="entry name" value="IV_pilin_GFxxxE"/>
    <property type="match status" value="1"/>
</dbReference>
<evidence type="ECO:0000313" key="2">
    <source>
        <dbReference type="EMBL" id="MDB1122872.1"/>
    </source>
</evidence>
<keyword evidence="1" id="KW-0812">Transmembrane</keyword>